<dbReference type="AlphaFoldDB" id="A0A814LG33"/>
<reference evidence="1" key="1">
    <citation type="submission" date="2021-02" db="EMBL/GenBank/DDBJ databases">
        <authorList>
            <person name="Nowell W R."/>
        </authorList>
    </citation>
    <scope>NUCLEOTIDE SEQUENCE</scope>
</reference>
<organism evidence="1 2">
    <name type="scientific">Adineta ricciae</name>
    <name type="common">Rotifer</name>
    <dbReference type="NCBI Taxonomy" id="249248"/>
    <lineage>
        <taxon>Eukaryota</taxon>
        <taxon>Metazoa</taxon>
        <taxon>Spiralia</taxon>
        <taxon>Gnathifera</taxon>
        <taxon>Rotifera</taxon>
        <taxon>Eurotatoria</taxon>
        <taxon>Bdelloidea</taxon>
        <taxon>Adinetida</taxon>
        <taxon>Adinetidae</taxon>
        <taxon>Adineta</taxon>
    </lineage>
</organism>
<evidence type="ECO:0000313" key="1">
    <source>
        <dbReference type="EMBL" id="CAF1065688.1"/>
    </source>
</evidence>
<sequence length="220" mass="25453">MNICEPSNSFNCNSFNTCLKSDDWRPCQQLLLTRFVPVQCSNMFQTINQDYGSFYHNQRVPLCKPDVLKEKAHRQQERFANSFLTQMCPRTSSDKSRNSLFSQQNIETMKIIHRKKFNGCHTDETIVDFLIKQIQCRLKDLINPRDYVDIFNCARLLIADLLNENPSLCADDIVDQVIRMMNVPSWYGNKNSSRLCADSCYPVTPPSSGLFLLTNPLFDC</sequence>
<comment type="caution">
    <text evidence="1">The sequence shown here is derived from an EMBL/GenBank/DDBJ whole genome shotgun (WGS) entry which is preliminary data.</text>
</comment>
<proteinExistence type="predicted"/>
<protein>
    <submittedName>
        <fullName evidence="1">Uncharacterized protein</fullName>
    </submittedName>
</protein>
<evidence type="ECO:0000313" key="2">
    <source>
        <dbReference type="Proteomes" id="UP000663828"/>
    </source>
</evidence>
<dbReference type="EMBL" id="CAJNOR010001055">
    <property type="protein sequence ID" value="CAF1065688.1"/>
    <property type="molecule type" value="Genomic_DNA"/>
</dbReference>
<dbReference type="Proteomes" id="UP000663828">
    <property type="component" value="Unassembled WGS sequence"/>
</dbReference>
<gene>
    <name evidence="1" type="ORF">XAT740_LOCUS16531</name>
</gene>
<keyword evidence="2" id="KW-1185">Reference proteome</keyword>
<name>A0A814LG33_ADIRI</name>
<accession>A0A814LG33</accession>